<reference evidence="3" key="1">
    <citation type="submission" date="2021-01" db="EMBL/GenBank/DDBJ databases">
        <authorList>
            <person name="Corre E."/>
            <person name="Pelletier E."/>
            <person name="Niang G."/>
            <person name="Scheremetjew M."/>
            <person name="Finn R."/>
            <person name="Kale V."/>
            <person name="Holt S."/>
            <person name="Cochrane G."/>
            <person name="Meng A."/>
            <person name="Brown T."/>
            <person name="Cohen L."/>
        </authorList>
    </citation>
    <scope>NUCLEOTIDE SEQUENCE</scope>
    <source>
        <strain evidence="3">CCMP2084</strain>
    </source>
</reference>
<sequence>MMVVLSAGKAVLAAVAATLATSSVVNISQTARIMQDSMSVSPLSSRAFRNTQEAVSVLQSMSRAELLRVYIASEEPPKTLDVLEGEWDGLLLNNNGPIMTSVSIFLTNRLFGRGREWNGKGFSNNVGRTSSTRRLGFNRFHGQQPRENNHIPSDEKGKECSAKAGHSVMEQQHTFEYGIENSRLDSSRKSIILQYSNHQGPLSLWKTMSDELRIIRIPGEDSMLMIGFGSMAWSGGHWNASPFCLWKSDKGTPP</sequence>
<evidence type="ECO:0000313" key="3">
    <source>
        <dbReference type="EMBL" id="CAD9817301.1"/>
    </source>
</evidence>
<keyword evidence="2" id="KW-0732">Signal</keyword>
<evidence type="ECO:0000256" key="1">
    <source>
        <dbReference type="SAM" id="MobiDB-lite"/>
    </source>
</evidence>
<feature type="chain" id="PRO_5031396210" evidence="2">
    <location>
        <begin position="21"/>
        <end position="254"/>
    </location>
</feature>
<dbReference type="EMBL" id="HBHQ01013712">
    <property type="protein sequence ID" value="CAD9817301.1"/>
    <property type="molecule type" value="Transcribed_RNA"/>
</dbReference>
<accession>A0A7S2UF42</accession>
<feature type="signal peptide" evidence="2">
    <location>
        <begin position="1"/>
        <end position="20"/>
    </location>
</feature>
<name>A0A7S2UF42_9STRA</name>
<feature type="region of interest" description="Disordered" evidence="1">
    <location>
        <begin position="140"/>
        <end position="159"/>
    </location>
</feature>
<gene>
    <name evidence="3" type="ORF">ASEP1449_LOCUS9133</name>
</gene>
<organism evidence="3">
    <name type="scientific">Attheya septentrionalis</name>
    <dbReference type="NCBI Taxonomy" id="420275"/>
    <lineage>
        <taxon>Eukaryota</taxon>
        <taxon>Sar</taxon>
        <taxon>Stramenopiles</taxon>
        <taxon>Ochrophyta</taxon>
        <taxon>Bacillariophyta</taxon>
        <taxon>Coscinodiscophyceae</taxon>
        <taxon>Chaetocerotophycidae</taxon>
        <taxon>Chaetocerotales</taxon>
        <taxon>Attheyaceae</taxon>
        <taxon>Attheya</taxon>
    </lineage>
</organism>
<dbReference type="AlphaFoldDB" id="A0A7S2UF42"/>
<evidence type="ECO:0000256" key="2">
    <source>
        <dbReference type="SAM" id="SignalP"/>
    </source>
</evidence>
<proteinExistence type="predicted"/>
<protein>
    <submittedName>
        <fullName evidence="3">Uncharacterized protein</fullName>
    </submittedName>
</protein>
<feature type="compositionally biased region" description="Basic and acidic residues" evidence="1">
    <location>
        <begin position="147"/>
        <end position="159"/>
    </location>
</feature>